<proteinExistence type="predicted"/>
<feature type="compositionally biased region" description="Basic and acidic residues" evidence="1">
    <location>
        <begin position="7"/>
        <end position="32"/>
    </location>
</feature>
<organism evidence="2 3">
    <name type="scientific">Saccharothrix hoggarensis</name>
    <dbReference type="NCBI Taxonomy" id="913853"/>
    <lineage>
        <taxon>Bacteria</taxon>
        <taxon>Bacillati</taxon>
        <taxon>Actinomycetota</taxon>
        <taxon>Actinomycetes</taxon>
        <taxon>Pseudonocardiales</taxon>
        <taxon>Pseudonocardiaceae</taxon>
        <taxon>Saccharothrix</taxon>
    </lineage>
</organism>
<evidence type="ECO:0000313" key="3">
    <source>
        <dbReference type="Proteomes" id="UP001597168"/>
    </source>
</evidence>
<gene>
    <name evidence="2" type="ORF">ACFQ3T_02500</name>
</gene>
<dbReference type="Proteomes" id="UP001597168">
    <property type="component" value="Unassembled WGS sequence"/>
</dbReference>
<dbReference type="RefSeq" id="WP_380719287.1">
    <property type="nucleotide sequence ID" value="NZ_JBHTLK010000005.1"/>
</dbReference>
<evidence type="ECO:0000256" key="1">
    <source>
        <dbReference type="SAM" id="MobiDB-lite"/>
    </source>
</evidence>
<comment type="caution">
    <text evidence="2">The sequence shown here is derived from an EMBL/GenBank/DDBJ whole genome shotgun (WGS) entry which is preliminary data.</text>
</comment>
<evidence type="ECO:0000313" key="2">
    <source>
        <dbReference type="EMBL" id="MFD1145991.1"/>
    </source>
</evidence>
<keyword evidence="3" id="KW-1185">Reference proteome</keyword>
<feature type="region of interest" description="Disordered" evidence="1">
    <location>
        <begin position="1"/>
        <end position="47"/>
    </location>
</feature>
<reference evidence="3" key="1">
    <citation type="journal article" date="2019" name="Int. J. Syst. Evol. Microbiol.">
        <title>The Global Catalogue of Microorganisms (GCM) 10K type strain sequencing project: providing services to taxonomists for standard genome sequencing and annotation.</title>
        <authorList>
            <consortium name="The Broad Institute Genomics Platform"/>
            <consortium name="The Broad Institute Genome Sequencing Center for Infectious Disease"/>
            <person name="Wu L."/>
            <person name="Ma J."/>
        </authorList>
    </citation>
    <scope>NUCLEOTIDE SEQUENCE [LARGE SCALE GENOMIC DNA]</scope>
    <source>
        <strain evidence="3">CCUG 60214</strain>
    </source>
</reference>
<dbReference type="EMBL" id="JBHTLK010000005">
    <property type="protein sequence ID" value="MFD1145991.1"/>
    <property type="molecule type" value="Genomic_DNA"/>
</dbReference>
<name>A0ABW3QHW4_9PSEU</name>
<accession>A0ABW3QHW4</accession>
<sequence>MHTAGDLAKRAAEARGPQDRQQIRDELRRDGHTTLADTLGTIGHRTK</sequence>
<protein>
    <submittedName>
        <fullName evidence="2">Uncharacterized protein</fullName>
    </submittedName>
</protein>